<dbReference type="SMART" id="SM00304">
    <property type="entry name" value="HAMP"/>
    <property type="match status" value="2"/>
</dbReference>
<dbReference type="GO" id="GO:0007165">
    <property type="term" value="P:signal transduction"/>
    <property type="evidence" value="ECO:0007669"/>
    <property type="project" value="UniProtKB-KW"/>
</dbReference>
<evidence type="ECO:0000256" key="6">
    <source>
        <dbReference type="PROSITE-ProRule" id="PRU00284"/>
    </source>
</evidence>
<dbReference type="InterPro" id="IPR003660">
    <property type="entry name" value="HAMP_dom"/>
</dbReference>
<keyword evidence="7" id="KW-0812">Transmembrane</keyword>
<dbReference type="GO" id="GO:0005886">
    <property type="term" value="C:plasma membrane"/>
    <property type="evidence" value="ECO:0007669"/>
    <property type="project" value="UniProtKB-SubCell"/>
</dbReference>
<evidence type="ECO:0000259" key="9">
    <source>
        <dbReference type="PROSITE" id="PS50885"/>
    </source>
</evidence>
<dbReference type="PROSITE" id="PS50885">
    <property type="entry name" value="HAMP"/>
    <property type="match status" value="1"/>
</dbReference>
<dbReference type="CDD" id="cd06225">
    <property type="entry name" value="HAMP"/>
    <property type="match status" value="1"/>
</dbReference>
<gene>
    <name evidence="10" type="ORF">FHP05_10535</name>
</gene>
<evidence type="ECO:0000256" key="1">
    <source>
        <dbReference type="ARBA" id="ARBA00004236"/>
    </source>
</evidence>
<protein>
    <submittedName>
        <fullName evidence="10">Methyl-accepting chemotaxis protein</fullName>
    </submittedName>
</protein>
<dbReference type="Pfam" id="PF00672">
    <property type="entry name" value="HAMP"/>
    <property type="match status" value="1"/>
</dbReference>
<dbReference type="SMART" id="SM00283">
    <property type="entry name" value="MA"/>
    <property type="match status" value="1"/>
</dbReference>
<dbReference type="EMBL" id="VDUW01000007">
    <property type="protein sequence ID" value="TXL63615.1"/>
    <property type="molecule type" value="Genomic_DNA"/>
</dbReference>
<dbReference type="SUPFAM" id="SSF58104">
    <property type="entry name" value="Methyl-accepting chemotaxis protein (MCP) signaling domain"/>
    <property type="match status" value="1"/>
</dbReference>
<dbReference type="Proteomes" id="UP000321574">
    <property type="component" value="Unassembled WGS sequence"/>
</dbReference>
<feature type="domain" description="HAMP" evidence="9">
    <location>
        <begin position="244"/>
        <end position="297"/>
    </location>
</feature>
<comment type="caution">
    <text evidence="10">The sequence shown here is derived from an EMBL/GenBank/DDBJ whole genome shotgun (WGS) entry which is preliminary data.</text>
</comment>
<name>A0A5C8NS12_9BACI</name>
<evidence type="ECO:0000259" key="8">
    <source>
        <dbReference type="PROSITE" id="PS50111"/>
    </source>
</evidence>
<evidence type="ECO:0000256" key="4">
    <source>
        <dbReference type="ARBA" id="ARBA00023224"/>
    </source>
</evidence>
<evidence type="ECO:0000256" key="3">
    <source>
        <dbReference type="ARBA" id="ARBA00023136"/>
    </source>
</evidence>
<reference evidence="10 11" key="1">
    <citation type="submission" date="2019-06" db="EMBL/GenBank/DDBJ databases">
        <title>Cerasibacillus sp. nov., isolated from maize field.</title>
        <authorList>
            <person name="Lin S.-Y."/>
            <person name="Tsai C.-F."/>
            <person name="Young C.-C."/>
        </authorList>
    </citation>
    <scope>NUCLEOTIDE SEQUENCE [LARGE SCALE GENOMIC DNA]</scope>
    <source>
        <strain evidence="10 11">CC-CFT480</strain>
    </source>
</reference>
<proteinExistence type="inferred from homology"/>
<keyword evidence="3 7" id="KW-0472">Membrane</keyword>
<keyword evidence="7" id="KW-1133">Transmembrane helix</keyword>
<evidence type="ECO:0000256" key="5">
    <source>
        <dbReference type="ARBA" id="ARBA00029447"/>
    </source>
</evidence>
<comment type="subcellular location">
    <subcellularLocation>
        <location evidence="1">Cell membrane</location>
    </subcellularLocation>
</comment>
<comment type="similarity">
    <text evidence="5">Belongs to the methyl-accepting chemotaxis (MCP) protein family.</text>
</comment>
<dbReference type="AlphaFoldDB" id="A0A5C8NS12"/>
<evidence type="ECO:0000256" key="7">
    <source>
        <dbReference type="SAM" id="Phobius"/>
    </source>
</evidence>
<dbReference type="InterPro" id="IPR004089">
    <property type="entry name" value="MCPsignal_dom"/>
</dbReference>
<feature type="transmembrane region" description="Helical" evidence="7">
    <location>
        <begin position="12"/>
        <end position="29"/>
    </location>
</feature>
<evidence type="ECO:0000313" key="11">
    <source>
        <dbReference type="Proteomes" id="UP000321574"/>
    </source>
</evidence>
<sequence length="605" mass="66804">MIFVYLGIKCYIYSYVFIYIERIVLNFLKERIQIMARKNAITFRLGMIIMGILLFCIIIIFFSMYRANYKEISKAAGVEAYGCANITTALVNPSDIAKIKSGDKETAAKVGEDISWTIQHKGIFEGQYVMDLDRTLLAVDENMLEQGFEVGDTFHMSEEDLETLKLTKAPVYSDVYEFGGMKRLTGYAPIFEDHDPDKDIVAISAIDFESSILQTRTWDMIKGSFFVAIIPILLAGVITIFLIRKTTAPLHKITQFANRVAKGDLTVEKLPVKGNDEITQLSKDLNMMTDNLKSIIGDLASSSSQVATTSEELTASSEEISASAESNLTAVYQVKNGSQKQVQIIHDTNQTLSTIASKTDVISEKTKELNTQSHTATEKAAYGGTIVDQSISQMDTINEKSRHLSESVNQLNKKSGEINDIITIITKISEKTNLLALNASIEASRAGESGKGFAVVAAEIRNLAEQSSAATQKISNLIHEVQLGTKEAVEETNESIESLKTGTTLIRDAGNAFYEINDAIDEVTTDIDTINRDLLLIAGEVENIVQSMESIEMISTESANNTVSVLTQSEEQTAAIEEMSTLMETLTEMAEELNKRTYQFKLPDA</sequence>
<keyword evidence="11" id="KW-1185">Reference proteome</keyword>
<accession>A0A5C8NS12</accession>
<dbReference type="Gene3D" id="1.10.287.950">
    <property type="entry name" value="Methyl-accepting chemotaxis protein"/>
    <property type="match status" value="1"/>
</dbReference>
<evidence type="ECO:0000313" key="10">
    <source>
        <dbReference type="EMBL" id="TXL63615.1"/>
    </source>
</evidence>
<feature type="domain" description="Methyl-accepting transducer" evidence="8">
    <location>
        <begin position="316"/>
        <end position="552"/>
    </location>
</feature>
<dbReference type="Pfam" id="PF00015">
    <property type="entry name" value="MCPsignal"/>
    <property type="match status" value="1"/>
</dbReference>
<feature type="transmembrane region" description="Helical" evidence="7">
    <location>
        <begin position="41"/>
        <end position="65"/>
    </location>
</feature>
<dbReference type="PANTHER" id="PTHR32089">
    <property type="entry name" value="METHYL-ACCEPTING CHEMOTAXIS PROTEIN MCPB"/>
    <property type="match status" value="1"/>
</dbReference>
<dbReference type="OrthoDB" id="2513043at2"/>
<dbReference type="PANTHER" id="PTHR32089:SF112">
    <property type="entry name" value="LYSOZYME-LIKE PROTEIN-RELATED"/>
    <property type="match status" value="1"/>
</dbReference>
<dbReference type="CDD" id="cd11386">
    <property type="entry name" value="MCP_signal"/>
    <property type="match status" value="1"/>
</dbReference>
<organism evidence="10 11">
    <name type="scientific">Cerasibacillus terrae</name>
    <dbReference type="NCBI Taxonomy" id="2498845"/>
    <lineage>
        <taxon>Bacteria</taxon>
        <taxon>Bacillati</taxon>
        <taxon>Bacillota</taxon>
        <taxon>Bacilli</taxon>
        <taxon>Bacillales</taxon>
        <taxon>Bacillaceae</taxon>
        <taxon>Cerasibacillus</taxon>
    </lineage>
</organism>
<dbReference type="Gene3D" id="6.10.340.10">
    <property type="match status" value="1"/>
</dbReference>
<keyword evidence="2" id="KW-1003">Cell membrane</keyword>
<feature type="transmembrane region" description="Helical" evidence="7">
    <location>
        <begin position="223"/>
        <end position="243"/>
    </location>
</feature>
<evidence type="ECO:0000256" key="2">
    <source>
        <dbReference type="ARBA" id="ARBA00022475"/>
    </source>
</evidence>
<keyword evidence="4 6" id="KW-0807">Transducer</keyword>
<dbReference type="PROSITE" id="PS50111">
    <property type="entry name" value="CHEMOTAXIS_TRANSDUC_2"/>
    <property type="match status" value="1"/>
</dbReference>